<evidence type="ECO:0000313" key="1">
    <source>
        <dbReference type="EMBL" id="JAD49254.1"/>
    </source>
</evidence>
<name>A0A0A9AC77_ARUDO</name>
<protein>
    <submittedName>
        <fullName evidence="1">Uncharacterized protein</fullName>
    </submittedName>
</protein>
<dbReference type="EMBL" id="GBRH01248641">
    <property type="protein sequence ID" value="JAD49254.1"/>
    <property type="molecule type" value="Transcribed_RNA"/>
</dbReference>
<organism evidence="1">
    <name type="scientific">Arundo donax</name>
    <name type="common">Giant reed</name>
    <name type="synonym">Donax arundinaceus</name>
    <dbReference type="NCBI Taxonomy" id="35708"/>
    <lineage>
        <taxon>Eukaryota</taxon>
        <taxon>Viridiplantae</taxon>
        <taxon>Streptophyta</taxon>
        <taxon>Embryophyta</taxon>
        <taxon>Tracheophyta</taxon>
        <taxon>Spermatophyta</taxon>
        <taxon>Magnoliopsida</taxon>
        <taxon>Liliopsida</taxon>
        <taxon>Poales</taxon>
        <taxon>Poaceae</taxon>
        <taxon>PACMAD clade</taxon>
        <taxon>Arundinoideae</taxon>
        <taxon>Arundineae</taxon>
        <taxon>Arundo</taxon>
    </lineage>
</organism>
<sequence length="9" mass="1118">MYIRVLPNI</sequence>
<reference evidence="1" key="2">
    <citation type="journal article" date="2015" name="Data Brief">
        <title>Shoot transcriptome of the giant reed, Arundo donax.</title>
        <authorList>
            <person name="Barrero R.A."/>
            <person name="Guerrero F.D."/>
            <person name="Moolhuijzen P."/>
            <person name="Goolsby J.A."/>
            <person name="Tidwell J."/>
            <person name="Bellgard S.E."/>
            <person name="Bellgard M.I."/>
        </authorList>
    </citation>
    <scope>NUCLEOTIDE SEQUENCE</scope>
    <source>
        <tissue evidence="1">Shoot tissue taken approximately 20 cm above the soil surface</tissue>
    </source>
</reference>
<reference evidence="1" key="1">
    <citation type="submission" date="2014-09" db="EMBL/GenBank/DDBJ databases">
        <authorList>
            <person name="Magalhaes I.L.F."/>
            <person name="Oliveira U."/>
            <person name="Santos F.R."/>
            <person name="Vidigal T.H.D.A."/>
            <person name="Brescovit A.D."/>
            <person name="Santos A.J."/>
        </authorList>
    </citation>
    <scope>NUCLEOTIDE SEQUENCE</scope>
    <source>
        <tissue evidence="1">Shoot tissue taken approximately 20 cm above the soil surface</tissue>
    </source>
</reference>
<accession>A0A0A9AC77</accession>
<proteinExistence type="predicted"/>